<name>A0A5J6REU2_9BACT</name>
<dbReference type="InterPro" id="IPR050767">
    <property type="entry name" value="Sel1_AlgK"/>
</dbReference>
<dbReference type="OrthoDB" id="5346577at2"/>
<evidence type="ECO:0000313" key="7">
    <source>
        <dbReference type="Proteomes" id="UP000305417"/>
    </source>
</evidence>
<keyword evidence="7" id="KW-1185">Reference proteome</keyword>
<reference evidence="6 7" key="1">
    <citation type="submission" date="2019-05" db="EMBL/GenBank/DDBJ databases">
        <title>Arcobacter cibarius and Arcobacter thereius providing challenges in identification an antibiotic susceptibility and Quinolone resistance.</title>
        <authorList>
            <person name="Busch A."/>
            <person name="Hanel I."/>
            <person name="Hotzel H."/>
            <person name="Tomaso H."/>
        </authorList>
    </citation>
    <scope>NUCLEOTIDE SEQUENCE [LARGE SCALE GENOMIC DNA]</scope>
    <source>
        <strain evidence="6 7">16CS0831-2</strain>
    </source>
</reference>
<dbReference type="RefSeq" id="WP_024775812.1">
    <property type="nucleotide sequence ID" value="NZ_CP043857.1"/>
</dbReference>
<dbReference type="Pfam" id="PF08238">
    <property type="entry name" value="Sel1"/>
    <property type="match status" value="4"/>
</dbReference>
<dbReference type="GO" id="GO:0046677">
    <property type="term" value="P:response to antibiotic"/>
    <property type="evidence" value="ECO:0007669"/>
    <property type="project" value="UniProtKB-KW"/>
</dbReference>
<dbReference type="PANTHER" id="PTHR11102:SF160">
    <property type="entry name" value="ERAD-ASSOCIATED E3 UBIQUITIN-PROTEIN LIGASE COMPONENT HRD3"/>
    <property type="match status" value="1"/>
</dbReference>
<protein>
    <recommendedName>
        <fullName evidence="2">beta-lactamase</fullName>
        <ecNumber evidence="2">3.5.2.6</ecNumber>
    </recommendedName>
</protein>
<dbReference type="Proteomes" id="UP000509513">
    <property type="component" value="Chromosome"/>
</dbReference>
<dbReference type="Proteomes" id="UP000305417">
    <property type="component" value="Unassembled WGS sequence"/>
</dbReference>
<dbReference type="PANTHER" id="PTHR11102">
    <property type="entry name" value="SEL-1-LIKE PROTEIN"/>
    <property type="match status" value="1"/>
</dbReference>
<keyword evidence="3" id="KW-1015">Disulfide bond</keyword>
<reference evidence="5 8" key="2">
    <citation type="submission" date="2020-05" db="EMBL/GenBank/DDBJ databases">
        <title>Complete genome sequencing of Campylobacter and Arcobacter type strains.</title>
        <authorList>
            <person name="Miller W.G."/>
            <person name="Yee E."/>
        </authorList>
    </citation>
    <scope>NUCLEOTIDE SEQUENCE [LARGE SCALE GENOMIC DNA]</scope>
    <source>
        <strain evidence="5 8">LMG 21996</strain>
    </source>
</reference>
<proteinExistence type="predicted"/>
<evidence type="ECO:0000256" key="4">
    <source>
        <dbReference type="ARBA" id="ARBA00023251"/>
    </source>
</evidence>
<keyword evidence="4" id="KW-0046">Antibiotic resistance</keyword>
<accession>A0A5J6REU2</accession>
<evidence type="ECO:0000256" key="1">
    <source>
        <dbReference type="ARBA" id="ARBA00001526"/>
    </source>
</evidence>
<dbReference type="KEGG" id="acib:ACBT_0368"/>
<organism evidence="5 8">
    <name type="scientific">Aliarcobacter cibarius</name>
    <dbReference type="NCBI Taxonomy" id="255507"/>
    <lineage>
        <taxon>Bacteria</taxon>
        <taxon>Pseudomonadati</taxon>
        <taxon>Campylobacterota</taxon>
        <taxon>Epsilonproteobacteria</taxon>
        <taxon>Campylobacterales</taxon>
        <taxon>Arcobacteraceae</taxon>
        <taxon>Aliarcobacter</taxon>
    </lineage>
</organism>
<dbReference type="InterPro" id="IPR006597">
    <property type="entry name" value="Sel1-like"/>
</dbReference>
<dbReference type="STRING" id="1442598.GCA_000522465_01735"/>
<evidence type="ECO:0000256" key="2">
    <source>
        <dbReference type="ARBA" id="ARBA00012865"/>
    </source>
</evidence>
<dbReference type="EMBL" id="CP054051">
    <property type="protein sequence ID" value="QKJ26336.1"/>
    <property type="molecule type" value="Genomic_DNA"/>
</dbReference>
<sequence length="213" mass="24536">MKRQILSTAIIAFMFTACSFKVPDVLSFESGDKYEGPLKEANICQKMERDNDKLACYKKIENTNSFAQLRLGTYYADKKDYKNATKYLNMAKENGNIYANLPISFLYYKGDGVNKDINRSFELLNESSSVDPVAAYQLSRFYLQGINTKVDVEKGIELLDFAGQKGVRQAQDMLSNIYKTGLFDQPKDKVKYEFWQNKLKNNVEDNNHKIYVL</sequence>
<evidence type="ECO:0000313" key="6">
    <source>
        <dbReference type="EMBL" id="TLT01827.1"/>
    </source>
</evidence>
<dbReference type="SMART" id="SM00671">
    <property type="entry name" value="SEL1"/>
    <property type="match status" value="3"/>
</dbReference>
<evidence type="ECO:0000256" key="3">
    <source>
        <dbReference type="ARBA" id="ARBA00023157"/>
    </source>
</evidence>
<dbReference type="SUPFAM" id="SSF81901">
    <property type="entry name" value="HCP-like"/>
    <property type="match status" value="1"/>
</dbReference>
<dbReference type="EMBL" id="VBUC01000001">
    <property type="protein sequence ID" value="TLT01827.1"/>
    <property type="molecule type" value="Genomic_DNA"/>
</dbReference>
<dbReference type="PROSITE" id="PS51257">
    <property type="entry name" value="PROKAR_LIPOPROTEIN"/>
    <property type="match status" value="1"/>
</dbReference>
<evidence type="ECO:0000313" key="8">
    <source>
        <dbReference type="Proteomes" id="UP000509513"/>
    </source>
</evidence>
<comment type="catalytic activity">
    <reaction evidence="1">
        <text>a beta-lactam + H2O = a substituted beta-amino acid</text>
        <dbReference type="Rhea" id="RHEA:20401"/>
        <dbReference type="ChEBI" id="CHEBI:15377"/>
        <dbReference type="ChEBI" id="CHEBI:35627"/>
        <dbReference type="ChEBI" id="CHEBI:140347"/>
        <dbReference type="EC" id="3.5.2.6"/>
    </reaction>
</comment>
<evidence type="ECO:0000313" key="5">
    <source>
        <dbReference type="EMBL" id="QKJ26336.1"/>
    </source>
</evidence>
<dbReference type="EC" id="3.5.2.6" evidence="2"/>
<dbReference type="GO" id="GO:0008800">
    <property type="term" value="F:beta-lactamase activity"/>
    <property type="evidence" value="ECO:0007669"/>
    <property type="project" value="UniProtKB-EC"/>
</dbReference>
<dbReference type="Gene3D" id="1.25.40.10">
    <property type="entry name" value="Tetratricopeptide repeat domain"/>
    <property type="match status" value="1"/>
</dbReference>
<dbReference type="AlphaFoldDB" id="A0A5J6REU2"/>
<gene>
    <name evidence="5" type="ORF">ACBT_0368</name>
    <name evidence="6" type="ORF">FE247_00200</name>
</gene>
<dbReference type="InterPro" id="IPR011990">
    <property type="entry name" value="TPR-like_helical_dom_sf"/>
</dbReference>